<dbReference type="PANTHER" id="PTHR35330">
    <property type="entry name" value="SIROHEME BIOSYNTHESIS PROTEIN MET8"/>
    <property type="match status" value="1"/>
</dbReference>
<dbReference type="OrthoDB" id="9773765at2"/>
<evidence type="ECO:0000256" key="5">
    <source>
        <dbReference type="ARBA" id="ARBA00023244"/>
    </source>
</evidence>
<dbReference type="GO" id="GO:0004325">
    <property type="term" value="F:ferrochelatase activity"/>
    <property type="evidence" value="ECO:0007669"/>
    <property type="project" value="InterPro"/>
</dbReference>
<keyword evidence="3 7" id="KW-0560">Oxidoreductase</keyword>
<dbReference type="SUPFAM" id="SSF51735">
    <property type="entry name" value="NAD(P)-binding Rossmann-fold domains"/>
    <property type="match status" value="1"/>
</dbReference>
<evidence type="ECO:0000256" key="2">
    <source>
        <dbReference type="ARBA" id="ARBA00012400"/>
    </source>
</evidence>
<dbReference type="AlphaFoldDB" id="M1ZDN3"/>
<evidence type="ECO:0000313" key="8">
    <source>
        <dbReference type="Proteomes" id="UP000011704"/>
    </source>
</evidence>
<accession>M1ZDN3</accession>
<name>M1ZDN3_NITG3</name>
<dbReference type="InParanoid" id="M1ZDN3"/>
<dbReference type="GO" id="GO:0043115">
    <property type="term" value="F:precorrin-2 dehydrogenase activity"/>
    <property type="evidence" value="ECO:0007669"/>
    <property type="project" value="UniProtKB-EC"/>
</dbReference>
<keyword evidence="5" id="KW-0627">Porphyrin biosynthesis</keyword>
<dbReference type="RefSeq" id="WP_005010477.1">
    <property type="nucleotide sequence ID" value="NZ_HG422173.1"/>
</dbReference>
<keyword evidence="7" id="KW-0456">Lyase</keyword>
<comment type="pathway">
    <text evidence="1">Porphyrin-containing compound metabolism; siroheme biosynthesis; sirohydrochlorin from precorrin-2: step 1/1.</text>
</comment>
<dbReference type="InterPro" id="IPR028161">
    <property type="entry name" value="Met8-like"/>
</dbReference>
<comment type="catalytic activity">
    <reaction evidence="6">
        <text>precorrin-2 + NAD(+) = sirohydrochlorin + NADH + 2 H(+)</text>
        <dbReference type="Rhea" id="RHEA:15613"/>
        <dbReference type="ChEBI" id="CHEBI:15378"/>
        <dbReference type="ChEBI" id="CHEBI:57540"/>
        <dbReference type="ChEBI" id="CHEBI:57945"/>
        <dbReference type="ChEBI" id="CHEBI:58351"/>
        <dbReference type="ChEBI" id="CHEBI:58827"/>
        <dbReference type="EC" id="1.3.1.76"/>
    </reaction>
</comment>
<dbReference type="NCBIfam" id="TIGR01470">
    <property type="entry name" value="cysG_Nterm"/>
    <property type="match status" value="1"/>
</dbReference>
<dbReference type="Proteomes" id="UP000011704">
    <property type="component" value="Unassembled WGS sequence"/>
</dbReference>
<organism evidence="7 8">
    <name type="scientific">Nitrospina gracilis (strain 3/211)</name>
    <dbReference type="NCBI Taxonomy" id="1266370"/>
    <lineage>
        <taxon>Bacteria</taxon>
        <taxon>Pseudomonadati</taxon>
        <taxon>Nitrospinota/Tectimicrobiota group</taxon>
        <taxon>Nitrospinota</taxon>
        <taxon>Nitrospinia</taxon>
        <taxon>Nitrospinales</taxon>
        <taxon>Nitrospinaceae</taxon>
        <taxon>Nitrospina</taxon>
    </lineage>
</organism>
<dbReference type="InterPro" id="IPR036291">
    <property type="entry name" value="NAD(P)-bd_dom_sf"/>
</dbReference>
<dbReference type="UniPathway" id="UPA00262">
    <property type="reaction ID" value="UER00222"/>
</dbReference>
<keyword evidence="8" id="KW-1185">Reference proteome</keyword>
<dbReference type="SUPFAM" id="SSF75615">
    <property type="entry name" value="Siroheme synthase middle domains-like"/>
    <property type="match status" value="1"/>
</dbReference>
<dbReference type="GO" id="GO:0019354">
    <property type="term" value="P:siroheme biosynthetic process"/>
    <property type="evidence" value="ECO:0007669"/>
    <property type="project" value="UniProtKB-UniPathway"/>
</dbReference>
<protein>
    <recommendedName>
        <fullName evidence="2">precorrin-2 dehydrogenase</fullName>
        <ecNumber evidence="2">1.3.1.76</ecNumber>
    </recommendedName>
</protein>
<dbReference type="STRING" id="1266370.NITGR_730053"/>
<gene>
    <name evidence="7" type="ORF">NITGR_730053</name>
</gene>
<dbReference type="EMBL" id="CAQJ01000081">
    <property type="protein sequence ID" value="CCQ91595.1"/>
    <property type="molecule type" value="Genomic_DNA"/>
</dbReference>
<proteinExistence type="predicted"/>
<evidence type="ECO:0000313" key="7">
    <source>
        <dbReference type="EMBL" id="CCQ91595.1"/>
    </source>
</evidence>
<reference evidence="7 8" key="1">
    <citation type="journal article" date="2013" name="Front. Microbiol.">
        <title>The genome of Nitrospina gracilis illuminates the metabolism and evolution of the major marine nitrite oxidizer.</title>
        <authorList>
            <person name="Luecker S."/>
            <person name="Nowka B."/>
            <person name="Rattei T."/>
            <person name="Spieck E."/>
            <person name="and Daims H."/>
        </authorList>
    </citation>
    <scope>NUCLEOTIDE SEQUENCE [LARGE SCALE GENOMIC DNA]</scope>
    <source>
        <strain evidence="7 8">3/211</strain>
    </source>
</reference>
<comment type="caution">
    <text evidence="7">The sequence shown here is derived from an EMBL/GenBank/DDBJ whole genome shotgun (WGS) entry which is preliminary data.</text>
</comment>
<dbReference type="PANTHER" id="PTHR35330:SF1">
    <property type="entry name" value="SIROHEME BIOSYNTHESIS PROTEIN MET8"/>
    <property type="match status" value="1"/>
</dbReference>
<dbReference type="HOGENOM" id="CLU_011276_8_2_0"/>
<evidence type="ECO:0000256" key="6">
    <source>
        <dbReference type="ARBA" id="ARBA00047561"/>
    </source>
</evidence>
<evidence type="ECO:0000256" key="1">
    <source>
        <dbReference type="ARBA" id="ARBA00005010"/>
    </source>
</evidence>
<dbReference type="Gene3D" id="3.30.160.110">
    <property type="entry name" value="Siroheme synthase, domain 2"/>
    <property type="match status" value="1"/>
</dbReference>
<evidence type="ECO:0000256" key="4">
    <source>
        <dbReference type="ARBA" id="ARBA00023027"/>
    </source>
</evidence>
<keyword evidence="4" id="KW-0520">NAD</keyword>
<dbReference type="InterPro" id="IPR006367">
    <property type="entry name" value="Sirohaem_synthase_N"/>
</dbReference>
<evidence type="ECO:0000256" key="3">
    <source>
        <dbReference type="ARBA" id="ARBA00023002"/>
    </source>
</evidence>
<dbReference type="Pfam" id="PF13241">
    <property type="entry name" value="NAD_binding_7"/>
    <property type="match status" value="1"/>
</dbReference>
<sequence length="222" mass="25103">MLIDLNLKGKQVVVIGAGREATRKVEALLGQDCEIIVVADRISEPIRKWEAEGYVQCTVMIVENGEFLKNYDHLILVMAATDSRELNRNLVKSGLEAGSYVYAVDDPEVSDFNHPAVISLDDNVKVAISTSGKSPLMSGTFRARLEPILRQTITRVDLLQVKLQERMRKLAMEVLSDPGQRKEFLQSLIVDPEIQSFLERGSLDEAEYFARQRLEKIKRKQD</sequence>
<dbReference type="Gene3D" id="3.40.50.720">
    <property type="entry name" value="NAD(P)-binding Rossmann-like Domain"/>
    <property type="match status" value="1"/>
</dbReference>
<dbReference type="EC" id="1.3.1.76" evidence="2"/>